<dbReference type="InterPro" id="IPR012334">
    <property type="entry name" value="Pectin_lyas_fold"/>
</dbReference>
<keyword evidence="2" id="KW-0964">Secreted</keyword>
<proteinExistence type="predicted"/>
<comment type="subcellular location">
    <subcellularLocation>
        <location evidence="1">Secreted</location>
    </subcellularLocation>
</comment>
<evidence type="ECO:0000256" key="2">
    <source>
        <dbReference type="ARBA" id="ARBA00022525"/>
    </source>
</evidence>
<name>A0AAD4X4A7_9MAGN</name>
<reference evidence="5" key="1">
    <citation type="submission" date="2022-04" db="EMBL/GenBank/DDBJ databases">
        <title>A functionally conserved STORR gene fusion in Papaver species that diverged 16.8 million years ago.</title>
        <authorList>
            <person name="Catania T."/>
        </authorList>
    </citation>
    <scope>NUCLEOTIDE SEQUENCE</scope>
    <source>
        <strain evidence="5">S-188037</strain>
    </source>
</reference>
<evidence type="ECO:0000313" key="5">
    <source>
        <dbReference type="EMBL" id="KAI3839804.1"/>
    </source>
</evidence>
<evidence type="ECO:0000313" key="6">
    <source>
        <dbReference type="Proteomes" id="UP001202328"/>
    </source>
</evidence>
<evidence type="ECO:0000256" key="3">
    <source>
        <dbReference type="ARBA" id="ARBA00023316"/>
    </source>
</evidence>
<gene>
    <name evidence="5" type="ORF">MKW98_010109</name>
</gene>
<dbReference type="GO" id="GO:0071555">
    <property type="term" value="P:cell wall organization"/>
    <property type="evidence" value="ECO:0007669"/>
    <property type="project" value="UniProtKB-KW"/>
</dbReference>
<comment type="caution">
    <text evidence="5">The sequence shown here is derived from an EMBL/GenBank/DDBJ whole genome shotgun (WGS) entry which is preliminary data.</text>
</comment>
<evidence type="ECO:0000256" key="4">
    <source>
        <dbReference type="SAM" id="MobiDB-lite"/>
    </source>
</evidence>
<dbReference type="AlphaFoldDB" id="A0AAD4X4A7"/>
<evidence type="ECO:0000256" key="1">
    <source>
        <dbReference type="ARBA" id="ARBA00004613"/>
    </source>
</evidence>
<accession>A0AAD4X4A7</accession>
<keyword evidence="3" id="KW-0961">Cell wall biogenesis/degradation</keyword>
<organism evidence="5 6">
    <name type="scientific">Papaver atlanticum</name>
    <dbReference type="NCBI Taxonomy" id="357466"/>
    <lineage>
        <taxon>Eukaryota</taxon>
        <taxon>Viridiplantae</taxon>
        <taxon>Streptophyta</taxon>
        <taxon>Embryophyta</taxon>
        <taxon>Tracheophyta</taxon>
        <taxon>Spermatophyta</taxon>
        <taxon>Magnoliopsida</taxon>
        <taxon>Ranunculales</taxon>
        <taxon>Papaveraceae</taxon>
        <taxon>Papaveroideae</taxon>
        <taxon>Papaver</taxon>
    </lineage>
</organism>
<keyword evidence="6" id="KW-1185">Reference proteome</keyword>
<sequence length="147" mass="16188">MKKTINPSRPVYLLIVFLVVIFTISFSTTTCVEARKNYHHGKTKNHHGTQRSLHKKRGHSPAPSTPAFDPYTKKSNIFDILSFGAKGDGVADDSKALQAAWKAACKVEGGIVKIPSEFKFLTRPISLQGPCKPHLVLQIVVAFKCGK</sequence>
<protein>
    <recommendedName>
        <fullName evidence="7">Polygalacturonase</fullName>
    </recommendedName>
</protein>
<dbReference type="EMBL" id="JAJJMB010017331">
    <property type="protein sequence ID" value="KAI3839804.1"/>
    <property type="molecule type" value="Genomic_DNA"/>
</dbReference>
<feature type="compositionally biased region" description="Basic residues" evidence="4">
    <location>
        <begin position="39"/>
        <end position="59"/>
    </location>
</feature>
<dbReference type="InterPro" id="IPR011050">
    <property type="entry name" value="Pectin_lyase_fold/virulence"/>
</dbReference>
<dbReference type="GO" id="GO:0005576">
    <property type="term" value="C:extracellular region"/>
    <property type="evidence" value="ECO:0007669"/>
    <property type="project" value="UniProtKB-SubCell"/>
</dbReference>
<dbReference type="Gene3D" id="2.160.20.10">
    <property type="entry name" value="Single-stranded right-handed beta-helix, Pectin lyase-like"/>
    <property type="match status" value="1"/>
</dbReference>
<feature type="region of interest" description="Disordered" evidence="4">
    <location>
        <begin position="39"/>
        <end position="69"/>
    </location>
</feature>
<evidence type="ECO:0008006" key="7">
    <source>
        <dbReference type="Google" id="ProtNLM"/>
    </source>
</evidence>
<dbReference type="Proteomes" id="UP001202328">
    <property type="component" value="Unassembled WGS sequence"/>
</dbReference>
<dbReference type="SUPFAM" id="SSF51126">
    <property type="entry name" value="Pectin lyase-like"/>
    <property type="match status" value="1"/>
</dbReference>
<dbReference type="PANTHER" id="PTHR31375">
    <property type="match status" value="1"/>
</dbReference>